<feature type="transmembrane region" description="Helical" evidence="1">
    <location>
        <begin position="159"/>
        <end position="190"/>
    </location>
</feature>
<comment type="caution">
    <text evidence="2">The sequence shown here is derived from an EMBL/GenBank/DDBJ whole genome shotgun (WGS) entry which is preliminary data.</text>
</comment>
<dbReference type="EMBL" id="JAEAGR010000006">
    <property type="protein sequence ID" value="MBH1940771.1"/>
    <property type="molecule type" value="Genomic_DNA"/>
</dbReference>
<organism evidence="2 3">
    <name type="scientific">Mobilitalea sibirica</name>
    <dbReference type="NCBI Taxonomy" id="1462919"/>
    <lineage>
        <taxon>Bacteria</taxon>
        <taxon>Bacillati</taxon>
        <taxon>Bacillota</taxon>
        <taxon>Clostridia</taxon>
        <taxon>Lachnospirales</taxon>
        <taxon>Lachnospiraceae</taxon>
        <taxon>Mobilitalea</taxon>
    </lineage>
</organism>
<reference evidence="2" key="1">
    <citation type="submission" date="2020-12" db="EMBL/GenBank/DDBJ databases">
        <title>M. sibirica DSM 26468T genome.</title>
        <authorList>
            <person name="Thieme N."/>
            <person name="Rettenmaier R."/>
            <person name="Zverlov V."/>
            <person name="Liebl W."/>
        </authorList>
    </citation>
    <scope>NUCLEOTIDE SEQUENCE</scope>
    <source>
        <strain evidence="2">DSM 26468</strain>
    </source>
</reference>
<feature type="transmembrane region" description="Helical" evidence="1">
    <location>
        <begin position="73"/>
        <end position="92"/>
    </location>
</feature>
<keyword evidence="1" id="KW-0812">Transmembrane</keyword>
<evidence type="ECO:0000313" key="2">
    <source>
        <dbReference type="EMBL" id="MBH1940771.1"/>
    </source>
</evidence>
<dbReference type="Proteomes" id="UP000623269">
    <property type="component" value="Unassembled WGS sequence"/>
</dbReference>
<evidence type="ECO:0000256" key="1">
    <source>
        <dbReference type="SAM" id="Phobius"/>
    </source>
</evidence>
<proteinExistence type="predicted"/>
<dbReference type="PANTHER" id="PTHR40078">
    <property type="entry name" value="INTEGRAL MEMBRANE PROTEIN-RELATED"/>
    <property type="match status" value="1"/>
</dbReference>
<feature type="transmembrane region" description="Helical" evidence="1">
    <location>
        <begin position="104"/>
        <end position="127"/>
    </location>
</feature>
<evidence type="ECO:0000313" key="3">
    <source>
        <dbReference type="Proteomes" id="UP000623269"/>
    </source>
</evidence>
<keyword evidence="3" id="KW-1185">Reference proteome</keyword>
<sequence length="207" mass="23055">MKEKYRRIIMTVFGVLVAGFSVGMFNFSAFGMDPFQVLAHGAWMHIPIGFGTFYAILNLIMLVAIFFIDRHKIGLGTVINIFLLGYVVEYSSWLFQTRIPDPTIGIRVTFLIIGLIILCFGSSLYFIGDLGVSTYDAVALILSEKKVARFQYCRIGSDLICTTVGFLLGATVGIGTVVTAFFMGPIITFFNNRVSIPLRYGKRNKDL</sequence>
<dbReference type="RefSeq" id="WP_197660994.1">
    <property type="nucleotide sequence ID" value="NZ_JAEAGR010000006.1"/>
</dbReference>
<dbReference type="PANTHER" id="PTHR40078:SF1">
    <property type="entry name" value="INTEGRAL MEMBRANE PROTEIN"/>
    <property type="match status" value="1"/>
</dbReference>
<protein>
    <recommendedName>
        <fullName evidence="4">YitT family protein</fullName>
    </recommendedName>
</protein>
<feature type="transmembrane region" description="Helical" evidence="1">
    <location>
        <begin position="12"/>
        <end position="30"/>
    </location>
</feature>
<keyword evidence="1" id="KW-0472">Membrane</keyword>
<accession>A0A8J7H6V8</accession>
<feature type="transmembrane region" description="Helical" evidence="1">
    <location>
        <begin position="42"/>
        <end position="66"/>
    </location>
</feature>
<gene>
    <name evidence="2" type="ORF">I5677_07715</name>
</gene>
<keyword evidence="1" id="KW-1133">Transmembrane helix</keyword>
<dbReference type="InterPro" id="IPR038750">
    <property type="entry name" value="YczE/YyaS-like"/>
</dbReference>
<evidence type="ECO:0008006" key="4">
    <source>
        <dbReference type="Google" id="ProtNLM"/>
    </source>
</evidence>
<dbReference type="AlphaFoldDB" id="A0A8J7H6V8"/>
<name>A0A8J7H6V8_9FIRM</name>
<dbReference type="Pfam" id="PF19700">
    <property type="entry name" value="DUF6198"/>
    <property type="match status" value="1"/>
</dbReference>